<name>A0ABQ3XNA0_9ACTN</name>
<protein>
    <submittedName>
        <fullName evidence="5">SAM-dependent methyltransferase</fullName>
    </submittedName>
</protein>
<dbReference type="Gene3D" id="3.40.50.150">
    <property type="entry name" value="Vaccinia Virus protein VP39"/>
    <property type="match status" value="1"/>
</dbReference>
<evidence type="ECO:0000313" key="6">
    <source>
        <dbReference type="Proteomes" id="UP000612282"/>
    </source>
</evidence>
<accession>A0ABQ3XNA0</accession>
<dbReference type="GO" id="GO:0008168">
    <property type="term" value="F:methyltransferase activity"/>
    <property type="evidence" value="ECO:0007669"/>
    <property type="project" value="UniProtKB-KW"/>
</dbReference>
<dbReference type="EMBL" id="BOMG01000103">
    <property type="protein sequence ID" value="GID59981.1"/>
    <property type="molecule type" value="Genomic_DNA"/>
</dbReference>
<organism evidence="5 6">
    <name type="scientific">Actinoplanes couchii</name>
    <dbReference type="NCBI Taxonomy" id="403638"/>
    <lineage>
        <taxon>Bacteria</taxon>
        <taxon>Bacillati</taxon>
        <taxon>Actinomycetota</taxon>
        <taxon>Actinomycetes</taxon>
        <taxon>Micromonosporales</taxon>
        <taxon>Micromonosporaceae</taxon>
        <taxon>Actinoplanes</taxon>
    </lineage>
</organism>
<dbReference type="Pfam" id="PF08241">
    <property type="entry name" value="Methyltransf_11"/>
    <property type="match status" value="1"/>
</dbReference>
<feature type="domain" description="Methyltransferase type 11" evidence="4">
    <location>
        <begin position="51"/>
        <end position="145"/>
    </location>
</feature>
<proteinExistence type="predicted"/>
<evidence type="ECO:0000256" key="3">
    <source>
        <dbReference type="ARBA" id="ARBA00022691"/>
    </source>
</evidence>
<keyword evidence="3" id="KW-0949">S-adenosyl-L-methionine</keyword>
<dbReference type="PANTHER" id="PTHR43464:SF19">
    <property type="entry name" value="UBIQUINONE BIOSYNTHESIS O-METHYLTRANSFERASE, MITOCHONDRIAL"/>
    <property type="match status" value="1"/>
</dbReference>
<dbReference type="InterPro" id="IPR013216">
    <property type="entry name" value="Methyltransf_11"/>
</dbReference>
<evidence type="ECO:0000259" key="4">
    <source>
        <dbReference type="Pfam" id="PF08241"/>
    </source>
</evidence>
<reference evidence="5 6" key="1">
    <citation type="submission" date="2021-01" db="EMBL/GenBank/DDBJ databases">
        <title>Whole genome shotgun sequence of Actinoplanes couchii NBRC 106145.</title>
        <authorList>
            <person name="Komaki H."/>
            <person name="Tamura T."/>
        </authorList>
    </citation>
    <scope>NUCLEOTIDE SEQUENCE [LARGE SCALE GENOMIC DNA]</scope>
    <source>
        <strain evidence="5 6">NBRC 106145</strain>
    </source>
</reference>
<comment type="caution">
    <text evidence="5">The sequence shown here is derived from an EMBL/GenBank/DDBJ whole genome shotgun (WGS) entry which is preliminary data.</text>
</comment>
<gene>
    <name evidence="5" type="ORF">Aco03nite_083850</name>
</gene>
<dbReference type="InterPro" id="IPR029063">
    <property type="entry name" value="SAM-dependent_MTases_sf"/>
</dbReference>
<keyword evidence="2" id="KW-0808">Transferase</keyword>
<evidence type="ECO:0000256" key="2">
    <source>
        <dbReference type="ARBA" id="ARBA00022679"/>
    </source>
</evidence>
<dbReference type="PANTHER" id="PTHR43464">
    <property type="entry name" value="METHYLTRANSFERASE"/>
    <property type="match status" value="1"/>
</dbReference>
<dbReference type="Proteomes" id="UP000612282">
    <property type="component" value="Unassembled WGS sequence"/>
</dbReference>
<evidence type="ECO:0000256" key="1">
    <source>
        <dbReference type="ARBA" id="ARBA00022603"/>
    </source>
</evidence>
<dbReference type="SUPFAM" id="SSF53335">
    <property type="entry name" value="S-adenosyl-L-methionine-dependent methyltransferases"/>
    <property type="match status" value="1"/>
</dbReference>
<dbReference type="GO" id="GO:0032259">
    <property type="term" value="P:methylation"/>
    <property type="evidence" value="ECO:0007669"/>
    <property type="project" value="UniProtKB-KW"/>
</dbReference>
<keyword evidence="6" id="KW-1185">Reference proteome</keyword>
<dbReference type="RefSeq" id="WP_203806563.1">
    <property type="nucleotide sequence ID" value="NZ_BAAAQE010000046.1"/>
</dbReference>
<keyword evidence="1 5" id="KW-0489">Methyltransferase</keyword>
<sequence>MSAQDRINDYWTVRAPAYDADQHRPERLDDDNRAWSEIWAKALPDGPLDVLDVGTGSGQVAFTLAGLGHRVSAVDLSAGMLDQARKHAASVANAPDFRLGDAVAPDFPPASFDAIVGRYVMWTLRNPAEAVANWTTLLRPGGLVVMVDSTWFPNGLDEASELFTGSYDEEVRAQLPLAAAKSIDETVLTLADAGLKDVSARPLTTIYDLDQRHGVSPGHEVQMQFLITARV</sequence>
<dbReference type="CDD" id="cd02440">
    <property type="entry name" value="AdoMet_MTases"/>
    <property type="match status" value="1"/>
</dbReference>
<evidence type="ECO:0000313" key="5">
    <source>
        <dbReference type="EMBL" id="GID59981.1"/>
    </source>
</evidence>